<dbReference type="Gene3D" id="1.10.150.650">
    <property type="match status" value="1"/>
</dbReference>
<name>A0A369KAP0_9BACT</name>
<feature type="domain" description="Polymerase/histidinol phosphatase N-terminal" evidence="1">
    <location>
        <begin position="5"/>
        <end position="70"/>
    </location>
</feature>
<evidence type="ECO:0000313" key="3">
    <source>
        <dbReference type="Proteomes" id="UP000253816"/>
    </source>
</evidence>
<dbReference type="Pfam" id="PF02811">
    <property type="entry name" value="PHP"/>
    <property type="match status" value="1"/>
</dbReference>
<dbReference type="AlphaFoldDB" id="A0A369KAP0"/>
<dbReference type="CDD" id="cd07438">
    <property type="entry name" value="PHP_HisPPase_AMP"/>
    <property type="match status" value="1"/>
</dbReference>
<dbReference type="Gene3D" id="3.20.20.140">
    <property type="entry name" value="Metal-dependent hydrolases"/>
    <property type="match status" value="1"/>
</dbReference>
<organism evidence="2 3">
    <name type="scientific">Candidatus Similichlamydia laticola</name>
    <dbReference type="NCBI Taxonomy" id="2170265"/>
    <lineage>
        <taxon>Bacteria</taxon>
        <taxon>Pseudomonadati</taxon>
        <taxon>Chlamydiota</taxon>
        <taxon>Chlamydiia</taxon>
        <taxon>Parachlamydiales</taxon>
        <taxon>Candidatus Parilichlamydiaceae</taxon>
        <taxon>Candidatus Similichlamydia</taxon>
    </lineage>
</organism>
<keyword evidence="3" id="KW-1185">Reference proteome</keyword>
<accession>A0A369KAP0</accession>
<dbReference type="InterPro" id="IPR016195">
    <property type="entry name" value="Pol/histidinol_Pase-like"/>
</dbReference>
<dbReference type="SMART" id="SM00481">
    <property type="entry name" value="POLIIIAc"/>
    <property type="match status" value="1"/>
</dbReference>
<dbReference type="SUPFAM" id="SSF89550">
    <property type="entry name" value="PHP domain-like"/>
    <property type="match status" value="1"/>
</dbReference>
<gene>
    <name evidence="2" type="ORF">HAT2_00179</name>
</gene>
<dbReference type="EMBL" id="QQBG01000009">
    <property type="protein sequence ID" value="RDB31671.1"/>
    <property type="molecule type" value="Genomic_DNA"/>
</dbReference>
<evidence type="ECO:0000313" key="2">
    <source>
        <dbReference type="EMBL" id="RDB31671.1"/>
    </source>
</evidence>
<dbReference type="InterPro" id="IPR003141">
    <property type="entry name" value="Pol/His_phosphatase_N"/>
</dbReference>
<dbReference type="GO" id="GO:0035312">
    <property type="term" value="F:5'-3' DNA exonuclease activity"/>
    <property type="evidence" value="ECO:0007669"/>
    <property type="project" value="TreeGrafter"/>
</dbReference>
<protein>
    <submittedName>
        <fullName evidence="2">Putative metal-dependent phosphoesterase</fullName>
    </submittedName>
</protein>
<proteinExistence type="predicted"/>
<reference evidence="2 3" key="1">
    <citation type="submission" date="2018-07" db="EMBL/GenBank/DDBJ databases">
        <title>Comparative genomics of the Candidatus Parilichlamydiaceae reveals evidence of convergent evolution and genome reduction in the phylum Chlamydiae.</title>
        <authorList>
            <person name="Taylor-Brown A."/>
            <person name="Polkinghorne A."/>
        </authorList>
    </citation>
    <scope>NUCLEOTIDE SEQUENCE [LARGE SCALE GENOMIC DNA]</scope>
    <source>
        <strain evidence="2 3">Hat2</strain>
    </source>
</reference>
<comment type="caution">
    <text evidence="2">The sequence shown here is derived from an EMBL/GenBank/DDBJ whole genome shotgun (WGS) entry which is preliminary data.</text>
</comment>
<dbReference type="Proteomes" id="UP000253816">
    <property type="component" value="Unassembled WGS sequence"/>
</dbReference>
<dbReference type="GO" id="GO:0004534">
    <property type="term" value="F:5'-3' RNA exonuclease activity"/>
    <property type="evidence" value="ECO:0007669"/>
    <property type="project" value="TreeGrafter"/>
</dbReference>
<dbReference type="InterPro" id="IPR004013">
    <property type="entry name" value="PHP_dom"/>
</dbReference>
<evidence type="ECO:0000259" key="1">
    <source>
        <dbReference type="SMART" id="SM00481"/>
    </source>
</evidence>
<dbReference type="PANTHER" id="PTHR42924">
    <property type="entry name" value="EXONUCLEASE"/>
    <property type="match status" value="1"/>
</dbReference>
<sequence length="280" mass="31471">MQAKADLHLHSIYSDGVWSPRKLVEEAVKVGLKGLSITDHDTVDAYSDPCFDSCPADLHILPGVELSCSYGGNDVHLLGYGFDPNHLLLKVWCEQYAAVRIKRIHFYFDRWESTFRFPNVFRKEFFENQPAALVTRLHLAKFLVEKGLAYHAQDAFARFLSSSVSPLPPALAFPDVRQGIDLLHSCGAFAVLAHPHTLHKSLLKSSFLSLPFDGVELSHGGHHVGERWEKWAQSRQLYGTGGSDFHDPRRGHRLGSSWTCWEIYQILSEGKSSCVSSQLP</sequence>
<dbReference type="RefSeq" id="WP_181860282.1">
    <property type="nucleotide sequence ID" value="NZ_QQBG01000009.1"/>
</dbReference>
<dbReference type="PANTHER" id="PTHR42924:SF3">
    <property type="entry name" value="POLYMERASE_HISTIDINOL PHOSPHATASE N-TERMINAL DOMAIN-CONTAINING PROTEIN"/>
    <property type="match status" value="1"/>
</dbReference>
<dbReference type="InterPro" id="IPR052018">
    <property type="entry name" value="PHP_domain"/>
</dbReference>